<evidence type="ECO:0000256" key="2">
    <source>
        <dbReference type="ARBA" id="ARBA00023136"/>
    </source>
</evidence>
<evidence type="ECO:0000259" key="6">
    <source>
        <dbReference type="PROSITE" id="PS51123"/>
    </source>
</evidence>
<keyword evidence="2 4" id="KW-0472">Membrane</keyword>
<dbReference type="SUPFAM" id="SSF103088">
    <property type="entry name" value="OmpA-like"/>
    <property type="match status" value="1"/>
</dbReference>
<name>A0A4Q2KI13_9SPHN</name>
<evidence type="ECO:0000256" key="5">
    <source>
        <dbReference type="SAM" id="MobiDB-lite"/>
    </source>
</evidence>
<reference evidence="7 8" key="1">
    <citation type="submission" date="2019-01" db="EMBL/GenBank/DDBJ databases">
        <title>Altererythrobacter rhizovicinus sp. nov., isolated from the rhizosphere soil of Haloxylon ammodendron.</title>
        <authorList>
            <person name="Li H.-P."/>
            <person name="Gou J.-Y."/>
            <person name="Yao D."/>
            <person name="Han Q.-Q."/>
            <person name="Shao K.-Z."/>
            <person name="Zhao Q."/>
            <person name="Zhang J.-L."/>
        </authorList>
    </citation>
    <scope>NUCLEOTIDE SEQUENCE [LARGE SCALE GENOMIC DNA]</scope>
    <source>
        <strain evidence="7 8">AY-3R</strain>
    </source>
</reference>
<dbReference type="InterPro" id="IPR036737">
    <property type="entry name" value="OmpA-like_sf"/>
</dbReference>
<dbReference type="PRINTS" id="PR01021">
    <property type="entry name" value="OMPADOMAIN"/>
</dbReference>
<evidence type="ECO:0000256" key="3">
    <source>
        <dbReference type="ARBA" id="ARBA00023237"/>
    </source>
</evidence>
<dbReference type="PROSITE" id="PS51123">
    <property type="entry name" value="OMPA_2"/>
    <property type="match status" value="1"/>
</dbReference>
<sequence length="202" mass="21170">MTTRTETMKRLAAAAIALALASCDGGEPPASPEPTPETPPTQASIIRPDVEIDRPEPELEPLEASVSFAEPGDGFSQAALEDLEAILEAPQVAEGGAIVLRGHTDSTGDDEANLRVSRQRAEMVRDWLVEHGVDEERITVVAIGEQRPIAPNAKPDGTPDEAGRAANRRVDVSIALPANAGATEEESAGGSNDQAHATPQTD</sequence>
<evidence type="ECO:0000256" key="1">
    <source>
        <dbReference type="ARBA" id="ARBA00004442"/>
    </source>
</evidence>
<feature type="compositionally biased region" description="Pro residues" evidence="5">
    <location>
        <begin position="29"/>
        <end position="39"/>
    </location>
</feature>
<dbReference type="GO" id="GO:0009279">
    <property type="term" value="C:cell outer membrane"/>
    <property type="evidence" value="ECO:0007669"/>
    <property type="project" value="UniProtKB-SubCell"/>
</dbReference>
<dbReference type="Pfam" id="PF00691">
    <property type="entry name" value="OmpA"/>
    <property type="match status" value="1"/>
</dbReference>
<protein>
    <submittedName>
        <fullName evidence="7">OmpA family protein</fullName>
    </submittedName>
</protein>
<dbReference type="RefSeq" id="WP_129525110.1">
    <property type="nucleotide sequence ID" value="NZ_SDPV01000002.1"/>
</dbReference>
<organism evidence="7 8">
    <name type="scientific">Pelagerythrobacter rhizovicinus</name>
    <dbReference type="NCBI Taxonomy" id="2268576"/>
    <lineage>
        <taxon>Bacteria</taxon>
        <taxon>Pseudomonadati</taxon>
        <taxon>Pseudomonadota</taxon>
        <taxon>Alphaproteobacteria</taxon>
        <taxon>Sphingomonadales</taxon>
        <taxon>Erythrobacteraceae</taxon>
        <taxon>Pelagerythrobacter</taxon>
    </lineage>
</organism>
<keyword evidence="3" id="KW-0998">Cell outer membrane</keyword>
<evidence type="ECO:0000313" key="7">
    <source>
        <dbReference type="EMBL" id="RXZ64805.1"/>
    </source>
</evidence>
<comment type="subcellular location">
    <subcellularLocation>
        <location evidence="1">Cell outer membrane</location>
    </subcellularLocation>
</comment>
<evidence type="ECO:0000256" key="4">
    <source>
        <dbReference type="PROSITE-ProRule" id="PRU00473"/>
    </source>
</evidence>
<dbReference type="PROSITE" id="PS51257">
    <property type="entry name" value="PROKAR_LIPOPROTEIN"/>
    <property type="match status" value="1"/>
</dbReference>
<feature type="domain" description="OmpA-like" evidence="6">
    <location>
        <begin position="55"/>
        <end position="178"/>
    </location>
</feature>
<dbReference type="Gene3D" id="3.30.1330.60">
    <property type="entry name" value="OmpA-like domain"/>
    <property type="match status" value="1"/>
</dbReference>
<comment type="caution">
    <text evidence="7">The sequence shown here is derived from an EMBL/GenBank/DDBJ whole genome shotgun (WGS) entry which is preliminary data.</text>
</comment>
<dbReference type="PANTHER" id="PTHR30329">
    <property type="entry name" value="STATOR ELEMENT OF FLAGELLAR MOTOR COMPLEX"/>
    <property type="match status" value="1"/>
</dbReference>
<dbReference type="OrthoDB" id="9814546at2"/>
<dbReference type="PANTHER" id="PTHR30329:SF21">
    <property type="entry name" value="LIPOPROTEIN YIAD-RELATED"/>
    <property type="match status" value="1"/>
</dbReference>
<dbReference type="Proteomes" id="UP000293623">
    <property type="component" value="Unassembled WGS sequence"/>
</dbReference>
<dbReference type="EMBL" id="SDPV01000002">
    <property type="protein sequence ID" value="RXZ64805.1"/>
    <property type="molecule type" value="Genomic_DNA"/>
</dbReference>
<feature type="region of interest" description="Disordered" evidence="5">
    <location>
        <begin position="22"/>
        <end position="47"/>
    </location>
</feature>
<gene>
    <name evidence="7" type="ORF">ETX26_13170</name>
</gene>
<accession>A0A4Q2KI13</accession>
<dbReference type="CDD" id="cd07185">
    <property type="entry name" value="OmpA_C-like"/>
    <property type="match status" value="1"/>
</dbReference>
<feature type="compositionally biased region" description="Polar residues" evidence="5">
    <location>
        <begin position="189"/>
        <end position="202"/>
    </location>
</feature>
<dbReference type="AlphaFoldDB" id="A0A4Q2KI13"/>
<keyword evidence="8" id="KW-1185">Reference proteome</keyword>
<dbReference type="InterPro" id="IPR050330">
    <property type="entry name" value="Bact_OuterMem_StrucFunc"/>
</dbReference>
<feature type="region of interest" description="Disordered" evidence="5">
    <location>
        <begin position="145"/>
        <end position="202"/>
    </location>
</feature>
<dbReference type="InterPro" id="IPR006665">
    <property type="entry name" value="OmpA-like"/>
</dbReference>
<proteinExistence type="predicted"/>
<dbReference type="InterPro" id="IPR006664">
    <property type="entry name" value="OMP_bac"/>
</dbReference>
<evidence type="ECO:0000313" key="8">
    <source>
        <dbReference type="Proteomes" id="UP000293623"/>
    </source>
</evidence>